<proteinExistence type="predicted"/>
<dbReference type="PANTHER" id="PTHR47739:SF1">
    <property type="entry name" value="TRNA1(VAL) (ADENINE(37)-N6)-METHYLTRANSFERASE"/>
    <property type="match status" value="1"/>
</dbReference>
<dbReference type="PANTHER" id="PTHR47739">
    <property type="entry name" value="TRNA1(VAL) (ADENINE(37)-N6)-METHYLTRANSFERASE"/>
    <property type="match status" value="1"/>
</dbReference>
<dbReference type="RefSeq" id="WP_234945810.1">
    <property type="nucleotide sequence ID" value="NZ_FQUF01000016.1"/>
</dbReference>
<reference evidence="2 3" key="1">
    <citation type="submission" date="2016-11" db="EMBL/GenBank/DDBJ databases">
        <authorList>
            <person name="Jaros S."/>
            <person name="Januszkiewicz K."/>
            <person name="Wedrychowicz H."/>
        </authorList>
    </citation>
    <scope>NUCLEOTIDE SEQUENCE [LARGE SCALE GENOMIC DNA]</scope>
    <source>
        <strain evidence="2 3">DSM 15692</strain>
    </source>
</reference>
<name>A0A1M4WL65_9LACT</name>
<evidence type="ECO:0000313" key="3">
    <source>
        <dbReference type="Proteomes" id="UP000184128"/>
    </source>
</evidence>
<dbReference type="AlphaFoldDB" id="A0A1M4WL65"/>
<keyword evidence="2" id="KW-0489">Methyltransferase</keyword>
<organism evidence="2 3">
    <name type="scientific">Atopostipes suicloacalis DSM 15692</name>
    <dbReference type="NCBI Taxonomy" id="1121025"/>
    <lineage>
        <taxon>Bacteria</taxon>
        <taxon>Bacillati</taxon>
        <taxon>Bacillota</taxon>
        <taxon>Bacilli</taxon>
        <taxon>Lactobacillales</taxon>
        <taxon>Carnobacteriaceae</taxon>
        <taxon>Atopostipes</taxon>
    </lineage>
</organism>
<dbReference type="CDD" id="cd02440">
    <property type="entry name" value="AdoMet_MTases"/>
    <property type="match status" value="1"/>
</dbReference>
<protein>
    <submittedName>
        <fullName evidence="2">tRNA1(Val) A37 N6-methylase TrmN6</fullName>
    </submittedName>
</protein>
<feature type="domain" description="Methyltransferase small" evidence="1">
    <location>
        <begin position="17"/>
        <end position="124"/>
    </location>
</feature>
<dbReference type="Pfam" id="PF05175">
    <property type="entry name" value="MTS"/>
    <property type="match status" value="1"/>
</dbReference>
<dbReference type="InterPro" id="IPR050210">
    <property type="entry name" value="tRNA_Adenine-N(6)_MTase"/>
</dbReference>
<dbReference type="EMBL" id="FQUF01000016">
    <property type="protein sequence ID" value="SHE81803.1"/>
    <property type="molecule type" value="Genomic_DNA"/>
</dbReference>
<dbReference type="InterPro" id="IPR029063">
    <property type="entry name" value="SAM-dependent_MTases_sf"/>
</dbReference>
<evidence type="ECO:0000313" key="2">
    <source>
        <dbReference type="EMBL" id="SHE81803.1"/>
    </source>
</evidence>
<keyword evidence="2" id="KW-0808">Transferase</keyword>
<dbReference type="Proteomes" id="UP000184128">
    <property type="component" value="Unassembled WGS sequence"/>
</dbReference>
<evidence type="ECO:0000259" key="1">
    <source>
        <dbReference type="Pfam" id="PF05175"/>
    </source>
</evidence>
<dbReference type="GO" id="GO:0032259">
    <property type="term" value="P:methylation"/>
    <property type="evidence" value="ECO:0007669"/>
    <property type="project" value="UniProtKB-KW"/>
</dbReference>
<sequence length="246" mass="28278">MLKENERIDQLMQYDLKIIQSPKVFSFSLDAVLLGHFAKLRNRDDQKVIDLCSGNGAVALMISQKTKSPVYGIEIQEELVDMARRSIQLNGLEDRISMIHKDLKNLSTVHYDTVDVITCNPPYFPLEENGQVNPNEHLAIARHELYLSLDELLHTISKLLKMNGKAYIVYRPSRFLELMDGMRKYHITPKSVQFVHPNEQSSANMVLVEGIKYGKEAGFKMLPPLYVHDESGNYRPEVRKILYGEE</sequence>
<dbReference type="STRING" id="1121025.SAMN02745249_01213"/>
<gene>
    <name evidence="2" type="ORF">SAMN02745249_01213</name>
</gene>
<dbReference type="InterPro" id="IPR007848">
    <property type="entry name" value="Small_mtfrase_dom"/>
</dbReference>
<keyword evidence="3" id="KW-1185">Reference proteome</keyword>
<dbReference type="GO" id="GO:0008168">
    <property type="term" value="F:methyltransferase activity"/>
    <property type="evidence" value="ECO:0007669"/>
    <property type="project" value="UniProtKB-KW"/>
</dbReference>
<accession>A0A1M4WL65</accession>
<dbReference type="Gene3D" id="3.40.50.150">
    <property type="entry name" value="Vaccinia Virus protein VP39"/>
    <property type="match status" value="1"/>
</dbReference>
<dbReference type="SUPFAM" id="SSF53335">
    <property type="entry name" value="S-adenosyl-L-methionine-dependent methyltransferases"/>
    <property type="match status" value="1"/>
</dbReference>